<name>A0AAP6ELH4_9ACTN</name>
<feature type="transmembrane region" description="Helical" evidence="1">
    <location>
        <begin position="393"/>
        <end position="412"/>
    </location>
</feature>
<dbReference type="EMBL" id="JARAWC010000082">
    <property type="protein sequence ID" value="MDX2967114.1"/>
    <property type="molecule type" value="Genomic_DNA"/>
</dbReference>
<dbReference type="Proteomes" id="UP001282288">
    <property type="component" value="Unassembled WGS sequence"/>
</dbReference>
<reference evidence="2" key="1">
    <citation type="journal article" date="2023" name="Microb. Genom.">
        <title>Mesoterricola silvestris gen. nov., sp. nov., Mesoterricola sediminis sp. nov., Geothrix oryzae sp. nov., Geothrix edaphica sp. nov., Geothrix rubra sp. nov., and Geothrix limicola sp. nov., six novel members of Acidobacteriota isolated from soils.</title>
        <authorList>
            <person name="Weisberg A.J."/>
            <person name="Pearce E."/>
            <person name="Kramer C.G."/>
            <person name="Chang J.H."/>
            <person name="Clarke C.R."/>
        </authorList>
    </citation>
    <scope>NUCLEOTIDE SEQUENCE</scope>
    <source>
        <strain evidence="2">NRRL_B-16521</strain>
    </source>
</reference>
<evidence type="ECO:0000313" key="3">
    <source>
        <dbReference type="Proteomes" id="UP001282288"/>
    </source>
</evidence>
<evidence type="ECO:0000256" key="1">
    <source>
        <dbReference type="SAM" id="Phobius"/>
    </source>
</evidence>
<keyword evidence="1" id="KW-0812">Transmembrane</keyword>
<dbReference type="GeneID" id="69813993"/>
<evidence type="ECO:0008006" key="4">
    <source>
        <dbReference type="Google" id="ProtNLM"/>
    </source>
</evidence>
<dbReference type="AlphaFoldDB" id="A0AAP6ELH4"/>
<feature type="transmembrane region" description="Helical" evidence="1">
    <location>
        <begin position="419"/>
        <end position="440"/>
    </location>
</feature>
<keyword evidence="1" id="KW-0472">Membrane</keyword>
<feature type="transmembrane region" description="Helical" evidence="1">
    <location>
        <begin position="481"/>
        <end position="507"/>
    </location>
</feature>
<feature type="transmembrane region" description="Helical" evidence="1">
    <location>
        <begin position="363"/>
        <end position="387"/>
    </location>
</feature>
<gene>
    <name evidence="2" type="ORF">PV399_46590</name>
</gene>
<evidence type="ECO:0000313" key="2">
    <source>
        <dbReference type="EMBL" id="MDX2967114.1"/>
    </source>
</evidence>
<accession>A0AAP6ELH4</accession>
<protein>
    <recommendedName>
        <fullName evidence="4">Phage-related minor tail protein</fullName>
    </recommendedName>
</protein>
<dbReference type="RefSeq" id="WP_223786525.1">
    <property type="nucleotide sequence ID" value="NZ_JAGJBY010000004.1"/>
</dbReference>
<sequence length="777" mass="80469">MGDTSLVFNLVARDRTAQGLSSARERFDAAATGIGAGAGLALGASLMQSISIDQANSKLAAQLGLTQAESERIGKVAGGLYADAYGDSMEQVNTAVGSVMSSIKGMSNASSTDLEGVTQKALNFASTFDIEVDRAVQSVGTLINSGLATNATQAFDLITAASQKVPASLREDVLDASDEYAQFFRTLGYGGEEAFSVLVEASAKGTFGIDKAGDAIKEFTLLSTDMSANSQAAYKTIGLDAHTMANAILAGGTSAQGATQKIIDGLLGIKDPATQANTAIALFGTPLEDMNVQDIPAFLQSLKGAGGAMDDFAGASKRSGDALRDNAGTALEEFKRKAMGQLTEVTGAFVAFAMDNKAVVEPLAYVLAGLAVTVLVVKGAMIAYSAIASVVSGAHALMTSSTWGVVGGWIRMNAVGLGVYARIAAGAVVSGVTTAAAWTGSALVSIGTWALAVLRAGATAAVQFALMAARAIAWATVMAAQWLIAMGPIGWIILGVAALVAGIVVYWDQIKSFTLAAWTWIVGKLVWAKDMMISAFLNFTLIGLLIQHWSSIKNTAVSWWNATVTWVKGVPGRIYSLWLNWSLPGLIVKHWSSIKTGTVNKATEMLNWVRGIPGRITSALGSLGGLLKNSGMSLIQGFINGILSKISSVKNAASRVVSAARDFFPFSPAKEGPFAGRGYTLYSGRALIDGFRAGIDDGLPALHAQLDQIGGTNGLAAQAVQAAPLTAGMAPVLGAGAAGGVVRVLFDFKGAEGDFTRMIRKTVRVDGRGNVQTAFGR</sequence>
<organism evidence="2 3">
    <name type="scientific">Streptomyces acidiscabies</name>
    <dbReference type="NCBI Taxonomy" id="42234"/>
    <lineage>
        <taxon>Bacteria</taxon>
        <taxon>Bacillati</taxon>
        <taxon>Actinomycetota</taxon>
        <taxon>Actinomycetes</taxon>
        <taxon>Kitasatosporales</taxon>
        <taxon>Streptomycetaceae</taxon>
        <taxon>Streptomyces</taxon>
    </lineage>
</organism>
<feature type="transmembrane region" description="Helical" evidence="1">
    <location>
        <begin position="446"/>
        <end position="469"/>
    </location>
</feature>
<proteinExistence type="predicted"/>
<keyword evidence="1" id="KW-1133">Transmembrane helix</keyword>
<comment type="caution">
    <text evidence="2">The sequence shown here is derived from an EMBL/GenBank/DDBJ whole genome shotgun (WGS) entry which is preliminary data.</text>
</comment>
<feature type="transmembrane region" description="Helical" evidence="1">
    <location>
        <begin position="527"/>
        <end position="546"/>
    </location>
</feature>